<evidence type="ECO:0000313" key="2">
    <source>
        <dbReference type="EMBL" id="VDP79017.1"/>
    </source>
</evidence>
<keyword evidence="3" id="KW-1185">Reference proteome</keyword>
<organism evidence="4">
    <name type="scientific">Echinostoma caproni</name>
    <dbReference type="NCBI Taxonomy" id="27848"/>
    <lineage>
        <taxon>Eukaryota</taxon>
        <taxon>Metazoa</taxon>
        <taxon>Spiralia</taxon>
        <taxon>Lophotrochozoa</taxon>
        <taxon>Platyhelminthes</taxon>
        <taxon>Trematoda</taxon>
        <taxon>Digenea</taxon>
        <taxon>Plagiorchiida</taxon>
        <taxon>Echinostomata</taxon>
        <taxon>Echinostomatoidea</taxon>
        <taxon>Echinostomatidae</taxon>
        <taxon>Echinostoma</taxon>
    </lineage>
</organism>
<evidence type="ECO:0000313" key="3">
    <source>
        <dbReference type="Proteomes" id="UP000272942"/>
    </source>
</evidence>
<evidence type="ECO:0000313" key="4">
    <source>
        <dbReference type="WBParaSite" id="ECPE_0000668301-mRNA-1"/>
    </source>
</evidence>
<dbReference type="WBParaSite" id="ECPE_0000668301-mRNA-1">
    <property type="protein sequence ID" value="ECPE_0000668301-mRNA-1"/>
    <property type="gene ID" value="ECPE_0000668301"/>
</dbReference>
<protein>
    <submittedName>
        <fullName evidence="4">SEC63 domain-containing protein</fullName>
    </submittedName>
</protein>
<dbReference type="EMBL" id="UZAN01043691">
    <property type="protein sequence ID" value="VDP79017.1"/>
    <property type="molecule type" value="Genomic_DNA"/>
</dbReference>
<accession>A0A183AI85</accession>
<reference evidence="2 3" key="2">
    <citation type="submission" date="2018-11" db="EMBL/GenBank/DDBJ databases">
        <authorList>
            <consortium name="Pathogen Informatics"/>
        </authorList>
    </citation>
    <scope>NUCLEOTIDE SEQUENCE [LARGE SCALE GENOMIC DNA]</scope>
    <source>
        <strain evidence="2 3">Egypt</strain>
    </source>
</reference>
<name>A0A183AI85_9TREM</name>
<sequence length="265" mass="30203">MLGDALETKVNETRGYAVTHVYQITDLQLAMTSFEELYNLLLNPAVTHIPSSVWDFSELKELVRYRGKLVRPNAQCPVENELLRLLVLGLRRLSLRLKRIAVHVREVEQARDTEMELMTTFRGLLTRGKFNVLLIRGAAAMRDSARKQNTATEASSDEMREKKDKSKSDAEPSDPVLRLLKKVLHRLSPTASKKLEIYETNTLVDGYATFYVMNGVLTATEIWGIIFTNLYRIRRPGERVGSSYVPRICFAPKCQKDMMVLPNIG</sequence>
<proteinExistence type="predicted"/>
<dbReference type="AlphaFoldDB" id="A0A183AI85"/>
<evidence type="ECO:0000256" key="1">
    <source>
        <dbReference type="SAM" id="MobiDB-lite"/>
    </source>
</evidence>
<reference evidence="4" key="1">
    <citation type="submission" date="2016-06" db="UniProtKB">
        <authorList>
            <consortium name="WormBaseParasite"/>
        </authorList>
    </citation>
    <scope>IDENTIFICATION</scope>
</reference>
<dbReference type="Proteomes" id="UP000272942">
    <property type="component" value="Unassembled WGS sequence"/>
</dbReference>
<feature type="compositionally biased region" description="Basic and acidic residues" evidence="1">
    <location>
        <begin position="157"/>
        <end position="170"/>
    </location>
</feature>
<feature type="region of interest" description="Disordered" evidence="1">
    <location>
        <begin position="145"/>
        <end position="172"/>
    </location>
</feature>
<gene>
    <name evidence="2" type="ORF">ECPE_LOCUS6670</name>
</gene>